<dbReference type="InterPro" id="IPR036162">
    <property type="entry name" value="Resolvase-like_N_sf"/>
</dbReference>
<dbReference type="EMBL" id="AUZZ01010360">
    <property type="protein sequence ID" value="EQD30099.1"/>
    <property type="molecule type" value="Genomic_DNA"/>
</dbReference>
<dbReference type="InterPro" id="IPR006119">
    <property type="entry name" value="Resolv_N"/>
</dbReference>
<dbReference type="GO" id="GO:0015074">
    <property type="term" value="P:DNA integration"/>
    <property type="evidence" value="ECO:0007669"/>
    <property type="project" value="UniProtKB-KW"/>
</dbReference>
<reference evidence="5" key="1">
    <citation type="submission" date="2013-08" db="EMBL/GenBank/DDBJ databases">
        <authorList>
            <person name="Mendez C."/>
            <person name="Richter M."/>
            <person name="Ferrer M."/>
            <person name="Sanchez J."/>
        </authorList>
    </citation>
    <scope>NUCLEOTIDE SEQUENCE</scope>
</reference>
<dbReference type="GO" id="GO:0003677">
    <property type="term" value="F:DNA binding"/>
    <property type="evidence" value="ECO:0007669"/>
    <property type="project" value="UniProtKB-KW"/>
</dbReference>
<accession>T0ZN22</accession>
<dbReference type="SUPFAM" id="SSF53041">
    <property type="entry name" value="Resolvase-like"/>
    <property type="match status" value="1"/>
</dbReference>
<dbReference type="PROSITE" id="PS51736">
    <property type="entry name" value="RECOMBINASES_3"/>
    <property type="match status" value="1"/>
</dbReference>
<dbReference type="GO" id="GO:0000150">
    <property type="term" value="F:DNA strand exchange activity"/>
    <property type="evidence" value="ECO:0007669"/>
    <property type="project" value="InterPro"/>
</dbReference>
<dbReference type="InterPro" id="IPR006118">
    <property type="entry name" value="Recombinase_CS"/>
</dbReference>
<evidence type="ECO:0000313" key="5">
    <source>
        <dbReference type="EMBL" id="EQD30099.1"/>
    </source>
</evidence>
<feature type="non-terminal residue" evidence="5">
    <location>
        <position position="85"/>
    </location>
</feature>
<dbReference type="Gene3D" id="3.40.50.1390">
    <property type="entry name" value="Resolvase, N-terminal catalytic domain"/>
    <property type="match status" value="1"/>
</dbReference>
<protein>
    <submittedName>
        <fullName evidence="5">Resolvase</fullName>
    </submittedName>
</protein>
<sequence>MATHPCGELETANVSQGCTVIYARVSSADQKGDLDRQVAQVLAWATELRYSVDRVVTEVGSALNGHRFQLQPELAETRYADRLVK</sequence>
<evidence type="ECO:0000256" key="3">
    <source>
        <dbReference type="ARBA" id="ARBA00023172"/>
    </source>
</evidence>
<evidence type="ECO:0000256" key="1">
    <source>
        <dbReference type="ARBA" id="ARBA00022908"/>
    </source>
</evidence>
<name>T0ZN22_9ZZZZ</name>
<gene>
    <name evidence="5" type="ORF">B2A_14288</name>
</gene>
<keyword evidence="2" id="KW-0238">DNA-binding</keyword>
<dbReference type="AlphaFoldDB" id="T0ZN22"/>
<comment type="caution">
    <text evidence="5">The sequence shown here is derived from an EMBL/GenBank/DDBJ whole genome shotgun (WGS) entry which is preliminary data.</text>
</comment>
<keyword evidence="3" id="KW-0233">DNA recombination</keyword>
<feature type="domain" description="Resolvase/invertase-type recombinase catalytic" evidence="4">
    <location>
        <begin position="18"/>
        <end position="85"/>
    </location>
</feature>
<reference evidence="5" key="2">
    <citation type="journal article" date="2014" name="ISME J.">
        <title>Microbial stratification in low pH oxic and suboxic macroscopic growths along an acid mine drainage.</title>
        <authorList>
            <person name="Mendez-Garcia C."/>
            <person name="Mesa V."/>
            <person name="Sprenger R.R."/>
            <person name="Richter M."/>
            <person name="Diez M.S."/>
            <person name="Solano J."/>
            <person name="Bargiela R."/>
            <person name="Golyshina O.V."/>
            <person name="Manteca A."/>
            <person name="Ramos J.L."/>
            <person name="Gallego J.R."/>
            <person name="Llorente I."/>
            <person name="Martins Dos Santos V.A."/>
            <person name="Jensen O.N."/>
            <person name="Pelaez A.I."/>
            <person name="Sanchez J."/>
            <person name="Ferrer M."/>
        </authorList>
    </citation>
    <scope>NUCLEOTIDE SEQUENCE</scope>
</reference>
<evidence type="ECO:0000259" key="4">
    <source>
        <dbReference type="PROSITE" id="PS51736"/>
    </source>
</evidence>
<dbReference type="Pfam" id="PF00239">
    <property type="entry name" value="Resolvase"/>
    <property type="match status" value="1"/>
</dbReference>
<evidence type="ECO:0000256" key="2">
    <source>
        <dbReference type="ARBA" id="ARBA00023125"/>
    </source>
</evidence>
<keyword evidence="1" id="KW-0229">DNA integration</keyword>
<dbReference type="PROSITE" id="PS00397">
    <property type="entry name" value="RECOMBINASES_1"/>
    <property type="match status" value="1"/>
</dbReference>
<proteinExistence type="predicted"/>
<organism evidence="5">
    <name type="scientific">mine drainage metagenome</name>
    <dbReference type="NCBI Taxonomy" id="410659"/>
    <lineage>
        <taxon>unclassified sequences</taxon>
        <taxon>metagenomes</taxon>
        <taxon>ecological metagenomes</taxon>
    </lineage>
</organism>